<keyword evidence="1" id="KW-0732">Signal</keyword>
<evidence type="ECO:0000256" key="3">
    <source>
        <dbReference type="PROSITE-ProRule" id="PRU00302"/>
    </source>
</evidence>
<keyword evidence="3" id="KW-0768">Sushi</keyword>
<feature type="domain" description="C-type lectin" evidence="4">
    <location>
        <begin position="141"/>
        <end position="271"/>
    </location>
</feature>
<comment type="caution">
    <text evidence="3">Lacks conserved residue(s) required for the propagation of feature annotation.</text>
</comment>
<comment type="caution">
    <text evidence="6">The sequence shown here is derived from an EMBL/GenBank/DDBJ whole genome shotgun (WGS) entry which is preliminary data.</text>
</comment>
<dbReference type="Pfam" id="PF00059">
    <property type="entry name" value="Lectin_C"/>
    <property type="match status" value="1"/>
</dbReference>
<evidence type="ECO:0000256" key="2">
    <source>
        <dbReference type="ARBA" id="ARBA00023157"/>
    </source>
</evidence>
<dbReference type="InterPro" id="IPR001304">
    <property type="entry name" value="C-type_lectin-like"/>
</dbReference>
<dbReference type="AlphaFoldDB" id="A0A8S3QPR7"/>
<dbReference type="Pfam" id="PF00084">
    <property type="entry name" value="Sushi"/>
    <property type="match status" value="1"/>
</dbReference>
<feature type="domain" description="Sushi" evidence="5">
    <location>
        <begin position="73"/>
        <end position="131"/>
    </location>
</feature>
<dbReference type="Gene3D" id="3.10.100.10">
    <property type="entry name" value="Mannose-Binding Protein A, subunit A"/>
    <property type="match status" value="1"/>
</dbReference>
<dbReference type="CDD" id="cd00037">
    <property type="entry name" value="CLECT"/>
    <property type="match status" value="1"/>
</dbReference>
<dbReference type="PROSITE" id="PS50041">
    <property type="entry name" value="C_TYPE_LECTIN_2"/>
    <property type="match status" value="1"/>
</dbReference>
<dbReference type="EMBL" id="CAJPWZ010000520">
    <property type="protein sequence ID" value="CAG2195445.1"/>
    <property type="molecule type" value="Genomic_DNA"/>
</dbReference>
<protein>
    <submittedName>
        <fullName evidence="6">Uncharacterized protein</fullName>
    </submittedName>
</protein>
<dbReference type="PROSITE" id="PS00615">
    <property type="entry name" value="C_TYPE_LECTIN_1"/>
    <property type="match status" value="1"/>
</dbReference>
<reference evidence="6" key="1">
    <citation type="submission" date="2021-03" db="EMBL/GenBank/DDBJ databases">
        <authorList>
            <person name="Bekaert M."/>
        </authorList>
    </citation>
    <scope>NUCLEOTIDE SEQUENCE</scope>
</reference>
<dbReference type="OrthoDB" id="6162243at2759"/>
<dbReference type="SUPFAM" id="SSF57535">
    <property type="entry name" value="Complement control module/SCR domain"/>
    <property type="match status" value="1"/>
</dbReference>
<evidence type="ECO:0000313" key="7">
    <source>
        <dbReference type="Proteomes" id="UP000683360"/>
    </source>
</evidence>
<keyword evidence="2" id="KW-1015">Disulfide bond</keyword>
<proteinExistence type="predicted"/>
<dbReference type="InterPro" id="IPR000436">
    <property type="entry name" value="Sushi_SCR_CCP_dom"/>
</dbReference>
<dbReference type="InterPro" id="IPR018378">
    <property type="entry name" value="C-type_lectin_CS"/>
</dbReference>
<dbReference type="PROSITE" id="PS50923">
    <property type="entry name" value="SUSHI"/>
    <property type="match status" value="1"/>
</dbReference>
<keyword evidence="7" id="KW-1185">Reference proteome</keyword>
<dbReference type="SMART" id="SM00032">
    <property type="entry name" value="CCP"/>
    <property type="match status" value="1"/>
</dbReference>
<accession>A0A8S3QPR7</accession>
<evidence type="ECO:0000259" key="4">
    <source>
        <dbReference type="PROSITE" id="PS50041"/>
    </source>
</evidence>
<dbReference type="InterPro" id="IPR035976">
    <property type="entry name" value="Sushi/SCR/CCP_sf"/>
</dbReference>
<dbReference type="InterPro" id="IPR016187">
    <property type="entry name" value="CTDL_fold"/>
</dbReference>
<dbReference type="InterPro" id="IPR050111">
    <property type="entry name" value="C-type_lectin/snaclec_domain"/>
</dbReference>
<dbReference type="CDD" id="cd00033">
    <property type="entry name" value="CCP"/>
    <property type="match status" value="1"/>
</dbReference>
<dbReference type="InterPro" id="IPR016186">
    <property type="entry name" value="C-type_lectin-like/link_sf"/>
</dbReference>
<evidence type="ECO:0000313" key="6">
    <source>
        <dbReference type="EMBL" id="CAG2195445.1"/>
    </source>
</evidence>
<gene>
    <name evidence="6" type="ORF">MEDL_10409</name>
</gene>
<evidence type="ECO:0000259" key="5">
    <source>
        <dbReference type="PROSITE" id="PS50923"/>
    </source>
</evidence>
<dbReference type="Gene3D" id="2.10.70.10">
    <property type="entry name" value="Complement Module, domain 1"/>
    <property type="match status" value="1"/>
</dbReference>
<dbReference type="PANTHER" id="PTHR22803">
    <property type="entry name" value="MANNOSE, PHOSPHOLIPASE, LECTIN RECEPTOR RELATED"/>
    <property type="match status" value="1"/>
</dbReference>
<dbReference type="SMART" id="SM00034">
    <property type="entry name" value="CLECT"/>
    <property type="match status" value="1"/>
</dbReference>
<sequence>MDHSYIWDNKIRSETKVHLQWYMKLPMFAGKSLLGNVWHQREDAPEIKIPLVKAILVQDGKEREAVVGGDSVACCEDIPTDSLKNGSVIVTERNTGSTANFSCDAGLSLVGRQSIICTASGWNGNIPQCINIVCPETVAFFRGSKYIFRCSGARWAMAETICIANGGHLTSVETGDENAFLLDVIALIRNKQLIGNANFWIGLKYNDNAKSYTWLDGKPLNYSNWYQGPPQQPDRKQIGGTAGANCGLIHQDYAFYWGDEHCFQSFKSVCEIRLT</sequence>
<name>A0A8S3QPR7_MYTED</name>
<organism evidence="6 7">
    <name type="scientific">Mytilus edulis</name>
    <name type="common">Blue mussel</name>
    <dbReference type="NCBI Taxonomy" id="6550"/>
    <lineage>
        <taxon>Eukaryota</taxon>
        <taxon>Metazoa</taxon>
        <taxon>Spiralia</taxon>
        <taxon>Lophotrochozoa</taxon>
        <taxon>Mollusca</taxon>
        <taxon>Bivalvia</taxon>
        <taxon>Autobranchia</taxon>
        <taxon>Pteriomorphia</taxon>
        <taxon>Mytilida</taxon>
        <taxon>Mytiloidea</taxon>
        <taxon>Mytilidae</taxon>
        <taxon>Mytilinae</taxon>
        <taxon>Mytilus</taxon>
    </lineage>
</organism>
<evidence type="ECO:0000256" key="1">
    <source>
        <dbReference type="ARBA" id="ARBA00022729"/>
    </source>
</evidence>
<dbReference type="SUPFAM" id="SSF56436">
    <property type="entry name" value="C-type lectin-like"/>
    <property type="match status" value="1"/>
</dbReference>
<dbReference type="Proteomes" id="UP000683360">
    <property type="component" value="Unassembled WGS sequence"/>
</dbReference>